<dbReference type="Proteomes" id="UP000219514">
    <property type="component" value="Unassembled WGS sequence"/>
</dbReference>
<dbReference type="RefSeq" id="WP_143426644.1">
    <property type="nucleotide sequence ID" value="NZ_JACHXB010000002.1"/>
</dbReference>
<evidence type="ECO:0008006" key="4">
    <source>
        <dbReference type="Google" id="ProtNLM"/>
    </source>
</evidence>
<dbReference type="EMBL" id="OBDO01000006">
    <property type="protein sequence ID" value="SNX97076.1"/>
    <property type="molecule type" value="Genomic_DNA"/>
</dbReference>
<keyword evidence="3" id="KW-1185">Reference proteome</keyword>
<evidence type="ECO:0000256" key="1">
    <source>
        <dbReference type="SAM" id="MobiDB-lite"/>
    </source>
</evidence>
<evidence type="ECO:0000313" key="3">
    <source>
        <dbReference type="Proteomes" id="UP000219514"/>
    </source>
</evidence>
<proteinExistence type="predicted"/>
<gene>
    <name evidence="2" type="ORF">SAMN06893097_10625</name>
</gene>
<dbReference type="OrthoDB" id="5192421at2"/>
<feature type="compositionally biased region" description="Basic residues" evidence="1">
    <location>
        <begin position="1"/>
        <end position="24"/>
    </location>
</feature>
<accession>A0A285EG88</accession>
<dbReference type="AlphaFoldDB" id="A0A285EG88"/>
<feature type="region of interest" description="Disordered" evidence="1">
    <location>
        <begin position="1"/>
        <end position="25"/>
    </location>
</feature>
<organism evidence="2 3">
    <name type="scientific">Geodermatophilus sabuli</name>
    <dbReference type="NCBI Taxonomy" id="1564158"/>
    <lineage>
        <taxon>Bacteria</taxon>
        <taxon>Bacillati</taxon>
        <taxon>Actinomycetota</taxon>
        <taxon>Actinomycetes</taxon>
        <taxon>Geodermatophilales</taxon>
        <taxon>Geodermatophilaceae</taxon>
        <taxon>Geodermatophilus</taxon>
    </lineage>
</organism>
<protein>
    <recommendedName>
        <fullName evidence="4">Fibronectin type III domain-containing protein</fullName>
    </recommendedName>
</protein>
<name>A0A285EG88_9ACTN</name>
<sequence>MAAGRRGGRQRSRRDVRRRSRRGGRYGTAVGVVAAGLVTLSAPATHVAAQLTAVSTPSRPSAPAPVVPPAAALAADTATLPVPVAPPVIATGPAPPAPRGIDVDVPNPMVPRGVPLETEPRPDLCGGYANPRRISPAVAPGPGTAAVSWQADGHSDVRRYRVQAVRQRLAPGLQPAPPQQVVGQPAGCEQVGVTFAGLERGVPYVFWLEEEVEDSLSLRWVQVGTSTPVVIG</sequence>
<reference evidence="2 3" key="1">
    <citation type="submission" date="2017-09" db="EMBL/GenBank/DDBJ databases">
        <authorList>
            <person name="Ehlers B."/>
            <person name="Leendertz F.H."/>
        </authorList>
    </citation>
    <scope>NUCLEOTIDE SEQUENCE [LARGE SCALE GENOMIC DNA]</scope>
    <source>
        <strain evidence="2 3">DSM 46844</strain>
    </source>
</reference>
<evidence type="ECO:0000313" key="2">
    <source>
        <dbReference type="EMBL" id="SNX97076.1"/>
    </source>
</evidence>